<dbReference type="RefSeq" id="XP_038988075.1">
    <property type="nucleotide sequence ID" value="XM_039132147.1"/>
</dbReference>
<evidence type="ECO:0000313" key="1">
    <source>
        <dbReference type="Proteomes" id="UP000228380"/>
    </source>
</evidence>
<dbReference type="GeneID" id="120112566"/>
<dbReference type="KEGG" id="pda:120112566"/>
<dbReference type="InterPro" id="IPR043502">
    <property type="entry name" value="DNA/RNA_pol_sf"/>
</dbReference>
<accession>A0A8B9ANV3</accession>
<protein>
    <submittedName>
        <fullName evidence="2">Uncharacterized mitochondrial protein AtMg00810-like</fullName>
    </submittedName>
</protein>
<dbReference type="SUPFAM" id="SSF56672">
    <property type="entry name" value="DNA/RNA polymerases"/>
    <property type="match status" value="1"/>
</dbReference>
<dbReference type="OrthoDB" id="1919845at2759"/>
<dbReference type="PANTHER" id="PTHR11439:SF524">
    <property type="entry name" value="RNA-DIRECTED DNA POLYMERASE, PROTEIN KINASE RLK-PELLE-DLSV FAMILY"/>
    <property type="match status" value="1"/>
</dbReference>
<dbReference type="CDD" id="cd09272">
    <property type="entry name" value="RNase_HI_RT_Ty1"/>
    <property type="match status" value="1"/>
</dbReference>
<gene>
    <name evidence="2" type="primary">LOC120112566</name>
</gene>
<dbReference type="AlphaFoldDB" id="A0A8B9ANV3"/>
<reference evidence="2" key="2">
    <citation type="submission" date="2025-08" db="UniProtKB">
        <authorList>
            <consortium name="RefSeq"/>
        </authorList>
    </citation>
    <scope>IDENTIFICATION</scope>
    <source>
        <tissue evidence="2">Young leaves</tissue>
    </source>
</reference>
<name>A0A8B9ANV3_PHODC</name>
<sequence>MKDLGSCSHFLGITTTFTSAGVFLSQATYANTLLHRAGMLTCKPASSPLPLKLGASCPNDALFTSPELYRSLAGSLQYLTDTRPDISYVVNYLCQFMHSPKICHFQLLKRVLHYIKGTLNHSLHFKLGPLILSAFCDSDWVGDSLDRRSTSGFCVFLGSNLISWCAKKQPTVARSSTEAEYRALAITASELIWLRRLLRELDISVDSPTDIYCDNISAIALTSNPVFHARTKHIEVDYHFIREKVLSKELHIAHVSSADQPADIFTKSLTARRHSLLYSKLKVSSLPSA</sequence>
<evidence type="ECO:0000313" key="2">
    <source>
        <dbReference type="RefSeq" id="XP_038988075.1"/>
    </source>
</evidence>
<organism evidence="1 2">
    <name type="scientific">Phoenix dactylifera</name>
    <name type="common">Date palm</name>
    <dbReference type="NCBI Taxonomy" id="42345"/>
    <lineage>
        <taxon>Eukaryota</taxon>
        <taxon>Viridiplantae</taxon>
        <taxon>Streptophyta</taxon>
        <taxon>Embryophyta</taxon>
        <taxon>Tracheophyta</taxon>
        <taxon>Spermatophyta</taxon>
        <taxon>Magnoliopsida</taxon>
        <taxon>Liliopsida</taxon>
        <taxon>Arecaceae</taxon>
        <taxon>Coryphoideae</taxon>
        <taxon>Phoeniceae</taxon>
        <taxon>Phoenix</taxon>
    </lineage>
</organism>
<dbReference type="PANTHER" id="PTHR11439">
    <property type="entry name" value="GAG-POL-RELATED RETROTRANSPOSON"/>
    <property type="match status" value="1"/>
</dbReference>
<reference evidence="1" key="1">
    <citation type="journal article" date="2019" name="Nat. Commun.">
        <title>Genome-wide association mapping of date palm fruit traits.</title>
        <authorList>
            <person name="Hazzouri K.M."/>
            <person name="Gros-Balthazard M."/>
            <person name="Flowers J.M."/>
            <person name="Copetti D."/>
            <person name="Lemansour A."/>
            <person name="Lebrun M."/>
            <person name="Masmoudi K."/>
            <person name="Ferrand S."/>
            <person name="Dhar M.I."/>
            <person name="Fresquez Z.A."/>
            <person name="Rosas U."/>
            <person name="Zhang J."/>
            <person name="Talag J."/>
            <person name="Lee S."/>
            <person name="Kudrna D."/>
            <person name="Powell R.F."/>
            <person name="Leitch I.J."/>
            <person name="Krueger R.R."/>
            <person name="Wing R.A."/>
            <person name="Amiri K.M.A."/>
            <person name="Purugganan M.D."/>
        </authorList>
    </citation>
    <scope>NUCLEOTIDE SEQUENCE [LARGE SCALE GENOMIC DNA]</scope>
    <source>
        <strain evidence="1">cv. Khalas</strain>
    </source>
</reference>
<proteinExistence type="predicted"/>
<dbReference type="Proteomes" id="UP000228380">
    <property type="component" value="Chromosome 11"/>
</dbReference>
<keyword evidence="1" id="KW-1185">Reference proteome</keyword>